<dbReference type="EMBL" id="JASPKZ010007150">
    <property type="protein sequence ID" value="KAJ9586515.1"/>
    <property type="molecule type" value="Genomic_DNA"/>
</dbReference>
<gene>
    <name evidence="2" type="ORF">L9F63_019841</name>
</gene>
<comment type="caution">
    <text evidence="2">The sequence shown here is derived from an EMBL/GenBank/DDBJ whole genome shotgun (WGS) entry which is preliminary data.</text>
</comment>
<feature type="non-terminal residue" evidence="2">
    <location>
        <position position="207"/>
    </location>
</feature>
<feature type="non-terminal residue" evidence="2">
    <location>
        <position position="1"/>
    </location>
</feature>
<reference evidence="2" key="1">
    <citation type="journal article" date="2023" name="IScience">
        <title>Live-bearing cockroach genome reveals convergent evolutionary mechanisms linked to viviparity in insects and beyond.</title>
        <authorList>
            <person name="Fouks B."/>
            <person name="Harrison M.C."/>
            <person name="Mikhailova A.A."/>
            <person name="Marchal E."/>
            <person name="English S."/>
            <person name="Carruthers M."/>
            <person name="Jennings E.C."/>
            <person name="Chiamaka E.L."/>
            <person name="Frigard R.A."/>
            <person name="Pippel M."/>
            <person name="Attardo G.M."/>
            <person name="Benoit J.B."/>
            <person name="Bornberg-Bauer E."/>
            <person name="Tobe S.S."/>
        </authorList>
    </citation>
    <scope>NUCLEOTIDE SEQUENCE</scope>
    <source>
        <strain evidence="2">Stay&amp;Tobe</strain>
    </source>
</reference>
<keyword evidence="3" id="KW-1185">Reference proteome</keyword>
<feature type="region of interest" description="Disordered" evidence="1">
    <location>
        <begin position="107"/>
        <end position="135"/>
    </location>
</feature>
<proteinExistence type="predicted"/>
<accession>A0AAD7ZTR9</accession>
<dbReference type="InterPro" id="IPR043159">
    <property type="entry name" value="Lectin_gal-bd_sf"/>
</dbReference>
<sequence length="207" mass="22308">LLSDVLFQRIDAHALSLLSGTLRTYQRAGCDDEVVTLKCPHGTSISVQVAQYGKSAPSKALSVHSLSHNNKDKTIGFEVQNHPLCTHTHTPPASRAHTRFDRQPSGINILSDNSVASHNQPLSDNSGRTADQTRNDSFQQSECQCAFTATGFGTISGRDATGSIGPELLGEAAGASSTITIACSMIFKKRIKTNNINVISLYYNNFE</sequence>
<organism evidence="2 3">
    <name type="scientific">Diploptera punctata</name>
    <name type="common">Pacific beetle cockroach</name>
    <dbReference type="NCBI Taxonomy" id="6984"/>
    <lineage>
        <taxon>Eukaryota</taxon>
        <taxon>Metazoa</taxon>
        <taxon>Ecdysozoa</taxon>
        <taxon>Arthropoda</taxon>
        <taxon>Hexapoda</taxon>
        <taxon>Insecta</taxon>
        <taxon>Pterygota</taxon>
        <taxon>Neoptera</taxon>
        <taxon>Polyneoptera</taxon>
        <taxon>Dictyoptera</taxon>
        <taxon>Blattodea</taxon>
        <taxon>Blaberoidea</taxon>
        <taxon>Blaberidae</taxon>
        <taxon>Diplopterinae</taxon>
        <taxon>Diploptera</taxon>
    </lineage>
</organism>
<evidence type="ECO:0000313" key="2">
    <source>
        <dbReference type="EMBL" id="KAJ9586515.1"/>
    </source>
</evidence>
<name>A0AAD7ZTR9_DIPPU</name>
<protein>
    <submittedName>
        <fullName evidence="2">Uncharacterized protein</fullName>
    </submittedName>
</protein>
<evidence type="ECO:0000313" key="3">
    <source>
        <dbReference type="Proteomes" id="UP001233999"/>
    </source>
</evidence>
<dbReference type="AlphaFoldDB" id="A0AAD7ZTR9"/>
<evidence type="ECO:0000256" key="1">
    <source>
        <dbReference type="SAM" id="MobiDB-lite"/>
    </source>
</evidence>
<dbReference type="Proteomes" id="UP001233999">
    <property type="component" value="Unassembled WGS sequence"/>
</dbReference>
<reference evidence="2" key="2">
    <citation type="submission" date="2023-05" db="EMBL/GenBank/DDBJ databases">
        <authorList>
            <person name="Fouks B."/>
        </authorList>
    </citation>
    <scope>NUCLEOTIDE SEQUENCE</scope>
    <source>
        <strain evidence="2">Stay&amp;Tobe</strain>
        <tissue evidence="2">Testes</tissue>
    </source>
</reference>
<dbReference type="Gene3D" id="2.60.120.740">
    <property type="match status" value="1"/>
</dbReference>